<reference evidence="2 3" key="1">
    <citation type="submission" date="2020-07" db="EMBL/GenBank/DDBJ databases">
        <title>Roseicoccus Jingziensis gen. nov., sp. nov., isolated from coastal seawater.</title>
        <authorList>
            <person name="Feng X."/>
        </authorList>
    </citation>
    <scope>NUCLEOTIDE SEQUENCE [LARGE SCALE GENOMIC DNA]</scope>
    <source>
        <strain evidence="2 3">N1E253</strain>
    </source>
</reference>
<dbReference type="RefSeq" id="WP_178930952.1">
    <property type="nucleotide sequence ID" value="NZ_JACBAZ010000001.1"/>
</dbReference>
<keyword evidence="1" id="KW-0472">Membrane</keyword>
<dbReference type="EMBL" id="JACBAZ010000001">
    <property type="protein sequence ID" value="NWK54422.1"/>
    <property type="molecule type" value="Genomic_DNA"/>
</dbReference>
<organism evidence="2 3">
    <name type="scientific">Oceaniferula marina</name>
    <dbReference type="NCBI Taxonomy" id="2748318"/>
    <lineage>
        <taxon>Bacteria</taxon>
        <taxon>Pseudomonadati</taxon>
        <taxon>Verrucomicrobiota</taxon>
        <taxon>Verrucomicrobiia</taxon>
        <taxon>Verrucomicrobiales</taxon>
        <taxon>Verrucomicrobiaceae</taxon>
        <taxon>Oceaniferula</taxon>
    </lineage>
</organism>
<dbReference type="AlphaFoldDB" id="A0A851GBX4"/>
<evidence type="ECO:0000313" key="3">
    <source>
        <dbReference type="Proteomes" id="UP000557872"/>
    </source>
</evidence>
<dbReference type="Proteomes" id="UP000557872">
    <property type="component" value="Unassembled WGS sequence"/>
</dbReference>
<comment type="caution">
    <text evidence="2">The sequence shown here is derived from an EMBL/GenBank/DDBJ whole genome shotgun (WGS) entry which is preliminary data.</text>
</comment>
<name>A0A851GBX4_9BACT</name>
<keyword evidence="3" id="KW-1185">Reference proteome</keyword>
<proteinExistence type="predicted"/>
<accession>A0A851GBX4</accession>
<protein>
    <recommendedName>
        <fullName evidence="4">Type II secretion system protein</fullName>
    </recommendedName>
</protein>
<feature type="transmembrane region" description="Helical" evidence="1">
    <location>
        <begin position="12"/>
        <end position="37"/>
    </location>
</feature>
<gene>
    <name evidence="2" type="ORF">HW115_02285</name>
</gene>
<sequence length="166" mass="18583">MRILKKQHRVQHHAAGSMLLEMTVALGLLTAISFFLFKGSLDVMKPRQWVIRQNITDAYLSYEEAYAKRVSFEELTASESNWPVYPDTSSSTVEVGKAPGGDAINGTLIRTRVAGENNIPDSSDSDYATKLALNPAKMETWKLKSHLSYTLNGKTYVKSRTVVRTR</sequence>
<keyword evidence="1" id="KW-0812">Transmembrane</keyword>
<evidence type="ECO:0000256" key="1">
    <source>
        <dbReference type="SAM" id="Phobius"/>
    </source>
</evidence>
<evidence type="ECO:0008006" key="4">
    <source>
        <dbReference type="Google" id="ProtNLM"/>
    </source>
</evidence>
<evidence type="ECO:0000313" key="2">
    <source>
        <dbReference type="EMBL" id="NWK54422.1"/>
    </source>
</evidence>
<keyword evidence="1" id="KW-1133">Transmembrane helix</keyword>